<proteinExistence type="predicted"/>
<accession>A0A444CV22</accession>
<gene>
    <name evidence="1" type="ORF">B296_00010470</name>
</gene>
<evidence type="ECO:0000313" key="2">
    <source>
        <dbReference type="Proteomes" id="UP000287651"/>
    </source>
</evidence>
<evidence type="ECO:0000313" key="1">
    <source>
        <dbReference type="EMBL" id="RRT68503.1"/>
    </source>
</evidence>
<name>A0A444CV22_ENSVE</name>
<organism evidence="1 2">
    <name type="scientific">Ensete ventricosum</name>
    <name type="common">Abyssinian banana</name>
    <name type="synonym">Musa ensete</name>
    <dbReference type="NCBI Taxonomy" id="4639"/>
    <lineage>
        <taxon>Eukaryota</taxon>
        <taxon>Viridiplantae</taxon>
        <taxon>Streptophyta</taxon>
        <taxon>Embryophyta</taxon>
        <taxon>Tracheophyta</taxon>
        <taxon>Spermatophyta</taxon>
        <taxon>Magnoliopsida</taxon>
        <taxon>Liliopsida</taxon>
        <taxon>Zingiberales</taxon>
        <taxon>Musaceae</taxon>
        <taxon>Ensete</taxon>
    </lineage>
</organism>
<reference evidence="1 2" key="1">
    <citation type="journal article" date="2014" name="Agronomy (Basel)">
        <title>A Draft Genome Sequence for Ensete ventricosum, the Drought-Tolerant Tree Against Hunger.</title>
        <authorList>
            <person name="Harrison J."/>
            <person name="Moore K.A."/>
            <person name="Paszkiewicz K."/>
            <person name="Jones T."/>
            <person name="Grant M."/>
            <person name="Ambacheew D."/>
            <person name="Muzemil S."/>
            <person name="Studholme D.J."/>
        </authorList>
    </citation>
    <scope>NUCLEOTIDE SEQUENCE [LARGE SCALE GENOMIC DNA]</scope>
</reference>
<protein>
    <submittedName>
        <fullName evidence="1">Uncharacterized protein</fullName>
    </submittedName>
</protein>
<comment type="caution">
    <text evidence="1">The sequence shown here is derived from an EMBL/GenBank/DDBJ whole genome shotgun (WGS) entry which is preliminary data.</text>
</comment>
<dbReference type="AlphaFoldDB" id="A0A444CV22"/>
<feature type="non-terminal residue" evidence="1">
    <location>
        <position position="59"/>
    </location>
</feature>
<dbReference type="Proteomes" id="UP000287651">
    <property type="component" value="Unassembled WGS sequence"/>
</dbReference>
<dbReference type="EMBL" id="AMZH03004673">
    <property type="protein sequence ID" value="RRT68503.1"/>
    <property type="molecule type" value="Genomic_DNA"/>
</dbReference>
<sequence length="59" mass="6634">MIISFIPSKLVGSKQVLYDGAKELAENEPNSLKYVVRSDNKEDVLHARVRTTGVVEIQF</sequence>